<keyword evidence="5 9" id="KW-0472">Membrane</keyword>
<dbReference type="EMBL" id="AAKN02052906">
    <property type="status" value="NOT_ANNOTATED_CDS"/>
    <property type="molecule type" value="Genomic_DNA"/>
</dbReference>
<dbReference type="OMA" id="FAIIYCK"/>
<dbReference type="HOGENOM" id="CLU_041149_0_0_1"/>
<keyword evidence="8" id="KW-0325">Glycoprotein</keyword>
<dbReference type="Ensembl" id="ENSCPOT00000012272.3">
    <property type="protein sequence ID" value="ENSCPOP00000010929.3"/>
    <property type="gene ID" value="ENSCPOG00000012156.4"/>
</dbReference>
<dbReference type="InParanoid" id="H0VKS7"/>
<protein>
    <submittedName>
        <fullName evidence="10">Ectodysplasin A2 receptor</fullName>
    </submittedName>
</protein>
<accession>H0VKS7</accession>
<name>H0VKS7_CAVPO</name>
<reference evidence="11" key="1">
    <citation type="journal article" date="2011" name="Nature">
        <title>A high-resolution map of human evolutionary constraint using 29 mammals.</title>
        <authorList>
            <person name="Lindblad-Toh K."/>
            <person name="Garber M."/>
            <person name="Zuk O."/>
            <person name="Lin M.F."/>
            <person name="Parker B.J."/>
            <person name="Washietl S."/>
            <person name="Kheradpour P."/>
            <person name="Ernst J."/>
            <person name="Jordan G."/>
            <person name="Mauceli E."/>
            <person name="Ward L.D."/>
            <person name="Lowe C.B."/>
            <person name="Holloway A.K."/>
            <person name="Clamp M."/>
            <person name="Gnerre S."/>
            <person name="Alfoldi J."/>
            <person name="Beal K."/>
            <person name="Chang J."/>
            <person name="Clawson H."/>
            <person name="Cuff J."/>
            <person name="Di Palma F."/>
            <person name="Fitzgerald S."/>
            <person name="Flicek P."/>
            <person name="Guttman M."/>
            <person name="Hubisz M.J."/>
            <person name="Jaffe D.B."/>
            <person name="Jungreis I."/>
            <person name="Kent W.J."/>
            <person name="Kostka D."/>
            <person name="Lara M."/>
            <person name="Martins A.L."/>
            <person name="Massingham T."/>
            <person name="Moltke I."/>
            <person name="Raney B.J."/>
            <person name="Rasmussen M.D."/>
            <person name="Robinson J."/>
            <person name="Stark A."/>
            <person name="Vilella A.J."/>
            <person name="Wen J."/>
            <person name="Xie X."/>
            <person name="Zody M.C."/>
            <person name="Baldwin J."/>
            <person name="Bloom T."/>
            <person name="Chin C.W."/>
            <person name="Heiman D."/>
            <person name="Nicol R."/>
            <person name="Nusbaum C."/>
            <person name="Young S."/>
            <person name="Wilkinson J."/>
            <person name="Worley K.C."/>
            <person name="Kovar C.L."/>
            <person name="Muzny D.M."/>
            <person name="Gibbs R.A."/>
            <person name="Cree A."/>
            <person name="Dihn H.H."/>
            <person name="Fowler G."/>
            <person name="Jhangiani S."/>
            <person name="Joshi V."/>
            <person name="Lee S."/>
            <person name="Lewis L.R."/>
            <person name="Nazareth L.V."/>
            <person name="Okwuonu G."/>
            <person name="Santibanez J."/>
            <person name="Warren W.C."/>
            <person name="Mardis E.R."/>
            <person name="Weinstock G.M."/>
            <person name="Wilson R.K."/>
            <person name="Delehaunty K."/>
            <person name="Dooling D."/>
            <person name="Fronik C."/>
            <person name="Fulton L."/>
            <person name="Fulton B."/>
            <person name="Graves T."/>
            <person name="Minx P."/>
            <person name="Sodergren E."/>
            <person name="Birney E."/>
            <person name="Margulies E.H."/>
            <person name="Herrero J."/>
            <person name="Green E.D."/>
            <person name="Haussler D."/>
            <person name="Siepel A."/>
            <person name="Goldman N."/>
            <person name="Pollard K.S."/>
            <person name="Pedersen J.S."/>
            <person name="Lander E.S."/>
            <person name="Kellis M."/>
        </authorList>
    </citation>
    <scope>NUCLEOTIDE SEQUENCE [LARGE SCALE GENOMIC DNA]</scope>
    <source>
        <strain evidence="11">2N</strain>
    </source>
</reference>
<evidence type="ECO:0000256" key="5">
    <source>
        <dbReference type="ARBA" id="ARBA00023136"/>
    </source>
</evidence>
<keyword evidence="4 9" id="KW-1133">Transmembrane helix</keyword>
<keyword evidence="2 9" id="KW-0812">Transmembrane</keyword>
<evidence type="ECO:0000256" key="1">
    <source>
        <dbReference type="ARBA" id="ARBA00004167"/>
    </source>
</evidence>
<keyword evidence="3" id="KW-0677">Repeat</keyword>
<evidence type="ECO:0000256" key="4">
    <source>
        <dbReference type="ARBA" id="ARBA00022989"/>
    </source>
</evidence>
<keyword evidence="7" id="KW-0675">Receptor</keyword>
<evidence type="ECO:0000256" key="9">
    <source>
        <dbReference type="SAM" id="Phobius"/>
    </source>
</evidence>
<evidence type="ECO:0000313" key="11">
    <source>
        <dbReference type="Proteomes" id="UP000005447"/>
    </source>
</evidence>
<evidence type="ECO:0000313" key="10">
    <source>
        <dbReference type="Ensembl" id="ENSCPOP00000010929.3"/>
    </source>
</evidence>
<gene>
    <name evidence="10" type="primary">EDA2R</name>
</gene>
<dbReference type="GO" id="GO:0072332">
    <property type="term" value="P:intrinsic apoptotic signaling pathway by p53 class mediator"/>
    <property type="evidence" value="ECO:0007669"/>
    <property type="project" value="Ensembl"/>
</dbReference>
<dbReference type="GO" id="GO:0005886">
    <property type="term" value="C:plasma membrane"/>
    <property type="evidence" value="ECO:0007669"/>
    <property type="project" value="Ensembl"/>
</dbReference>
<dbReference type="GO" id="GO:0019221">
    <property type="term" value="P:cytokine-mediated signaling pathway"/>
    <property type="evidence" value="ECO:0007669"/>
    <property type="project" value="Ensembl"/>
</dbReference>
<dbReference type="EMBL" id="AAKN02052907">
    <property type="status" value="NOT_ANNOTATED_CDS"/>
    <property type="molecule type" value="Genomic_DNA"/>
</dbReference>
<sequence>MDCQENEYWELSKDCGYGEDQDAYCIVCPPQRYKSNWGHHRCQTSITFAVMNCAQKTNSTGISNAICLDCLPRFYQKTPLLGYSVCIYFYFLPSSKAHSAFQLSLMKADVPTVLPKQATLVTLMNSLLVTFALTSVVLFFLYCKQFFNRNCQLMRQQKILSSLLLPGQEPSPEYPLSENIFENKPLNPTLDDEGEYFIMAFCVLDSHSHWIHTPIECMELDLQKFSNSATYPIAQSCGNKIELNVLFQVLNC</sequence>
<dbReference type="PANTHER" id="PTHR12120:SF8">
    <property type="entry name" value="TUMOR NECROSIS FACTOR RECEPTOR SUPERFAMILY MEMBER 27"/>
    <property type="match status" value="1"/>
</dbReference>
<feature type="transmembrane region" description="Helical" evidence="9">
    <location>
        <begin position="121"/>
        <end position="143"/>
    </location>
</feature>
<reference evidence="10" key="2">
    <citation type="submission" date="2025-08" db="UniProtKB">
        <authorList>
            <consortium name="Ensembl"/>
        </authorList>
    </citation>
    <scope>IDENTIFICATION</scope>
    <source>
        <strain evidence="10">2N</strain>
    </source>
</reference>
<comment type="subcellular location">
    <subcellularLocation>
        <location evidence="1">Membrane</location>
        <topology evidence="1">Single-pass membrane protein</topology>
    </subcellularLocation>
</comment>
<dbReference type="STRING" id="10141.ENSCPOP00000010929"/>
<dbReference type="GeneTree" id="ENSGT00940000153259"/>
<dbReference type="InterPro" id="IPR047526">
    <property type="entry name" value="TNR19/27/EDAR"/>
</dbReference>
<reference evidence="10" key="3">
    <citation type="submission" date="2025-09" db="UniProtKB">
        <authorList>
            <consortium name="Ensembl"/>
        </authorList>
    </citation>
    <scope>IDENTIFICATION</scope>
    <source>
        <strain evidence="10">2N</strain>
    </source>
</reference>
<dbReference type="EMBL" id="AAKN02052908">
    <property type="status" value="NOT_ANNOTATED_CDS"/>
    <property type="molecule type" value="Genomic_DNA"/>
</dbReference>
<dbReference type="AlphaFoldDB" id="H0VKS7"/>
<evidence type="ECO:0000256" key="6">
    <source>
        <dbReference type="ARBA" id="ARBA00023157"/>
    </source>
</evidence>
<dbReference type="GO" id="GO:0043123">
    <property type="term" value="P:positive regulation of canonical NF-kappaB signal transduction"/>
    <property type="evidence" value="ECO:0007669"/>
    <property type="project" value="Ensembl"/>
</dbReference>
<proteinExistence type="predicted"/>
<dbReference type="VEuPathDB" id="HostDB:ENSCPOG00000012156"/>
<evidence type="ECO:0000256" key="3">
    <source>
        <dbReference type="ARBA" id="ARBA00022737"/>
    </source>
</evidence>
<organism evidence="10 11">
    <name type="scientific">Cavia porcellus</name>
    <name type="common">Guinea pig</name>
    <dbReference type="NCBI Taxonomy" id="10141"/>
    <lineage>
        <taxon>Eukaryota</taxon>
        <taxon>Metazoa</taxon>
        <taxon>Chordata</taxon>
        <taxon>Craniata</taxon>
        <taxon>Vertebrata</taxon>
        <taxon>Euteleostomi</taxon>
        <taxon>Mammalia</taxon>
        <taxon>Eutheria</taxon>
        <taxon>Euarchontoglires</taxon>
        <taxon>Glires</taxon>
        <taxon>Rodentia</taxon>
        <taxon>Hystricomorpha</taxon>
        <taxon>Caviidae</taxon>
        <taxon>Cavia</taxon>
    </lineage>
</organism>
<dbReference type="GO" id="GO:0004888">
    <property type="term" value="F:transmembrane signaling receptor activity"/>
    <property type="evidence" value="ECO:0007669"/>
    <property type="project" value="Ensembl"/>
</dbReference>
<feature type="transmembrane region" description="Helical" evidence="9">
    <location>
        <begin position="80"/>
        <end position="101"/>
    </location>
</feature>
<keyword evidence="6" id="KW-1015">Disulfide bond</keyword>
<evidence type="ECO:0000256" key="8">
    <source>
        <dbReference type="ARBA" id="ARBA00023180"/>
    </source>
</evidence>
<keyword evidence="11" id="KW-1185">Reference proteome</keyword>
<dbReference type="Proteomes" id="UP000005447">
    <property type="component" value="Unassembled WGS sequence"/>
</dbReference>
<evidence type="ECO:0000256" key="7">
    <source>
        <dbReference type="ARBA" id="ARBA00023170"/>
    </source>
</evidence>
<dbReference type="GO" id="GO:0046330">
    <property type="term" value="P:positive regulation of JNK cascade"/>
    <property type="evidence" value="ECO:0007669"/>
    <property type="project" value="Ensembl"/>
</dbReference>
<dbReference type="FunCoup" id="H0VKS7">
    <property type="interactions" value="779"/>
</dbReference>
<dbReference type="PANTHER" id="PTHR12120">
    <property type="entry name" value="TNFR-CYS DOMAIN-CONTAINING PROTEIN"/>
    <property type="match status" value="1"/>
</dbReference>
<evidence type="ECO:0000256" key="2">
    <source>
        <dbReference type="ARBA" id="ARBA00022692"/>
    </source>
</evidence>